<evidence type="ECO:0000256" key="2">
    <source>
        <dbReference type="ARBA" id="ARBA00022664"/>
    </source>
</evidence>
<dbReference type="InterPro" id="IPR036866">
    <property type="entry name" value="RibonucZ/Hydroxyglut_hydro"/>
</dbReference>
<evidence type="ECO:0000256" key="4">
    <source>
        <dbReference type="RuleBase" id="RU365006"/>
    </source>
</evidence>
<dbReference type="Pfam" id="PF10996">
    <property type="entry name" value="Beta-Casp"/>
    <property type="match status" value="1"/>
</dbReference>
<comment type="subcellular location">
    <subcellularLocation>
        <location evidence="1 4">Nucleus</location>
    </subcellularLocation>
</comment>
<dbReference type="SMART" id="SM01027">
    <property type="entry name" value="Beta-Casp"/>
    <property type="match status" value="1"/>
</dbReference>
<dbReference type="InterPro" id="IPR027075">
    <property type="entry name" value="CPSF2"/>
</dbReference>
<dbReference type="PANTHER" id="PTHR45922:SF1">
    <property type="entry name" value="CLEAVAGE AND POLYADENYLATION SPECIFICITY FACTOR SUBUNIT 2"/>
    <property type="match status" value="1"/>
</dbReference>
<dbReference type="GO" id="GO:0003723">
    <property type="term" value="F:RNA binding"/>
    <property type="evidence" value="ECO:0007669"/>
    <property type="project" value="UniProtKB-KW"/>
</dbReference>
<gene>
    <name evidence="7" type="ORF">ROZALSC1DRAFT_28243</name>
</gene>
<proteinExistence type="inferred from homology"/>
<evidence type="ECO:0000256" key="1">
    <source>
        <dbReference type="ARBA" id="ARBA00004123"/>
    </source>
</evidence>
<feature type="compositionally biased region" description="Basic and acidic residues" evidence="5">
    <location>
        <begin position="360"/>
        <end position="370"/>
    </location>
</feature>
<dbReference type="Pfam" id="PF07521">
    <property type="entry name" value="RMMBL"/>
    <property type="match status" value="1"/>
</dbReference>
<dbReference type="SUPFAM" id="SSF56281">
    <property type="entry name" value="Metallo-hydrolase/oxidoreductase"/>
    <property type="match status" value="1"/>
</dbReference>
<dbReference type="EMBL" id="ML005091">
    <property type="protein sequence ID" value="RKP20251.1"/>
    <property type="molecule type" value="Genomic_DNA"/>
</dbReference>
<evidence type="ECO:0000256" key="5">
    <source>
        <dbReference type="SAM" id="MobiDB-lite"/>
    </source>
</evidence>
<keyword evidence="2 4" id="KW-0507">mRNA processing</keyword>
<accession>A0A4P9YMR8</accession>
<keyword evidence="3 4" id="KW-0539">Nucleus</keyword>
<dbReference type="GO" id="GO:0006398">
    <property type="term" value="P:mRNA 3'-end processing by stem-loop binding and cleavage"/>
    <property type="evidence" value="ECO:0007669"/>
    <property type="project" value="InterPro"/>
</dbReference>
<dbReference type="Gene3D" id="3.60.15.10">
    <property type="entry name" value="Ribonuclease Z/Hydroxyacylglutathione hydrolase-like"/>
    <property type="match status" value="1"/>
</dbReference>
<dbReference type="AlphaFoldDB" id="A0A4P9YMR8"/>
<dbReference type="Pfam" id="PF16661">
    <property type="entry name" value="Lactamase_B_6"/>
    <property type="match status" value="1"/>
</dbReference>
<name>A0A4P9YMR8_ROZAC</name>
<organism evidence="7 8">
    <name type="scientific">Rozella allomycis (strain CSF55)</name>
    <dbReference type="NCBI Taxonomy" id="988480"/>
    <lineage>
        <taxon>Eukaryota</taxon>
        <taxon>Fungi</taxon>
        <taxon>Fungi incertae sedis</taxon>
        <taxon>Cryptomycota</taxon>
        <taxon>Cryptomycota incertae sedis</taxon>
        <taxon>Rozella</taxon>
    </lineage>
</organism>
<dbReference type="Pfam" id="PF13299">
    <property type="entry name" value="CPSF100_C"/>
    <property type="match status" value="1"/>
</dbReference>
<dbReference type="InterPro" id="IPR022712">
    <property type="entry name" value="Beta_Casp"/>
</dbReference>
<dbReference type="Gene3D" id="3.40.50.10890">
    <property type="match status" value="1"/>
</dbReference>
<comment type="similarity">
    <text evidence="4">Belongs to the metallo-beta-lactamase superfamily. RNA-metabolizing metallo-beta-lactamase-like family. CPSF2/YSH1 subfamily.</text>
</comment>
<feature type="compositionally biased region" description="Acidic residues" evidence="5">
    <location>
        <begin position="374"/>
        <end position="383"/>
    </location>
</feature>
<evidence type="ECO:0000313" key="7">
    <source>
        <dbReference type="EMBL" id="RKP20251.1"/>
    </source>
</evidence>
<dbReference type="InterPro" id="IPR025069">
    <property type="entry name" value="Cpsf2_C"/>
</dbReference>
<sequence>MTSFVKFTPISGAFGDEPLCYLLEIDQQKILLDCGCDPAFEVLPDLLSRITKLTKTIDVILLSHSNLEYLGGLVYVYKEMALHCPIYATIPIMNFGPLTIQEALRAKCLDGPFSYFSMDTDDIVYAVGYNHRKEKYVNEASLDAISRPTLLITDSKHSLSSTNPRKQREGELFGICVKVLDNHGTVIIPVDTCSRSLELIYTFEQYWQNNKLDKPIFFLSSCSQKVIEYAKSTIEWMSENVKRSFENSRENPFNLKNIKLISSMEELRDYRGGKIILATSESLENGFSRDLLVEFGKDKKNCLILPFKLSNSKFYSQILKFAETKNREASIQISYQKEDDLVGEELESFLREEIERKRKEEEEEEYKKQLEAASDGEESDDESTNDKKRARLAEIEQERYWTLTQFDLNVKDASFGGDFFKKSFTHQMFPYFEKRLKFDDYGESIQAEDYLTADDLEERRRAIEKERRLNQLKEDEPQKSQRPKKWVGYDFTLHLRLYMRAIDFGGYADGRSIKNILTHISPKKIILIGGSPEATTALAQYCNFSNDITNDVISPKLLEVVNVSSNTNIYQIKLTDAILSSLQFEKLASYELSFINGIVGKKSEEDTSTVPTLDIISDQSKVADVRQPIFIGDVKLSCNQSGLMTQFYKGDLVCNDSVIDSTGKLTIEGNLTDAYYKVRNLLYRQHAII</sequence>
<dbReference type="PANTHER" id="PTHR45922">
    <property type="entry name" value="CLEAVAGE AND POLYADENYLATION SPECIFICITY FACTOR SUBUNIT 2"/>
    <property type="match status" value="1"/>
</dbReference>
<dbReference type="InterPro" id="IPR011108">
    <property type="entry name" value="RMMBL"/>
</dbReference>
<evidence type="ECO:0000313" key="8">
    <source>
        <dbReference type="Proteomes" id="UP000281549"/>
    </source>
</evidence>
<evidence type="ECO:0000259" key="6">
    <source>
        <dbReference type="SMART" id="SM01027"/>
    </source>
</evidence>
<dbReference type="GO" id="GO:0005847">
    <property type="term" value="C:mRNA cleavage and polyadenylation specificity factor complex"/>
    <property type="evidence" value="ECO:0007669"/>
    <property type="project" value="InterPro"/>
</dbReference>
<dbReference type="Proteomes" id="UP000281549">
    <property type="component" value="Unassembled WGS sequence"/>
</dbReference>
<keyword evidence="4" id="KW-0694">RNA-binding</keyword>
<feature type="region of interest" description="Disordered" evidence="5">
    <location>
        <begin position="360"/>
        <end position="387"/>
    </location>
</feature>
<protein>
    <recommendedName>
        <fullName evidence="4">Cleavage and polyadenylation specificity factor subunit 2</fullName>
    </recommendedName>
    <alternativeName>
        <fullName evidence="4">Cleavage and polyadenylation specificity factor 100 kDa subunit</fullName>
    </alternativeName>
</protein>
<reference evidence="8" key="1">
    <citation type="journal article" date="2018" name="Nat. Microbiol.">
        <title>Leveraging single-cell genomics to expand the fungal tree of life.</title>
        <authorList>
            <person name="Ahrendt S.R."/>
            <person name="Quandt C.A."/>
            <person name="Ciobanu D."/>
            <person name="Clum A."/>
            <person name="Salamov A."/>
            <person name="Andreopoulos B."/>
            <person name="Cheng J.F."/>
            <person name="Woyke T."/>
            <person name="Pelin A."/>
            <person name="Henrissat B."/>
            <person name="Reynolds N.K."/>
            <person name="Benny G.L."/>
            <person name="Smith M.E."/>
            <person name="James T.Y."/>
            <person name="Grigoriev I.V."/>
        </authorList>
    </citation>
    <scope>NUCLEOTIDE SEQUENCE [LARGE SCALE GENOMIC DNA]</scope>
    <source>
        <strain evidence="8">CSF55</strain>
    </source>
</reference>
<feature type="domain" description="Beta-Casp" evidence="6">
    <location>
        <begin position="196"/>
        <end position="309"/>
    </location>
</feature>
<dbReference type="InterPro" id="IPR001279">
    <property type="entry name" value="Metallo-B-lactamas"/>
</dbReference>
<evidence type="ECO:0000256" key="3">
    <source>
        <dbReference type="ARBA" id="ARBA00023242"/>
    </source>
</evidence>